<evidence type="ECO:0000259" key="2">
    <source>
        <dbReference type="Pfam" id="PF13817"/>
    </source>
</evidence>
<accession>A0A2L2XEU7</accession>
<organism evidence="3 4">
    <name type="scientific">Desulfocucumis palustris</name>
    <dbReference type="NCBI Taxonomy" id="1898651"/>
    <lineage>
        <taxon>Bacteria</taxon>
        <taxon>Bacillati</taxon>
        <taxon>Bacillota</taxon>
        <taxon>Clostridia</taxon>
        <taxon>Eubacteriales</taxon>
        <taxon>Desulfocucumaceae</taxon>
        <taxon>Desulfocucumis</taxon>
    </lineage>
</organism>
<dbReference type="Pfam" id="PF03050">
    <property type="entry name" value="DDE_Tnp_IS66"/>
    <property type="match status" value="1"/>
</dbReference>
<evidence type="ECO:0000259" key="1">
    <source>
        <dbReference type="Pfam" id="PF03050"/>
    </source>
</evidence>
<dbReference type="AlphaFoldDB" id="A0A2L2XEU7"/>
<protein>
    <submittedName>
        <fullName evidence="3">Mobile element protein</fullName>
    </submittedName>
</protein>
<feature type="domain" description="Transposase IS66 central" evidence="1">
    <location>
        <begin position="5"/>
        <end position="93"/>
    </location>
</feature>
<dbReference type="Pfam" id="PF13817">
    <property type="entry name" value="DDE_Tnp_IS66_C"/>
    <property type="match status" value="1"/>
</dbReference>
<keyword evidence="4" id="KW-1185">Reference proteome</keyword>
<dbReference type="Proteomes" id="UP000239549">
    <property type="component" value="Unassembled WGS sequence"/>
</dbReference>
<dbReference type="PANTHER" id="PTHR33678:SF1">
    <property type="entry name" value="BLL1576 PROTEIN"/>
    <property type="match status" value="1"/>
</dbReference>
<reference evidence="4" key="1">
    <citation type="submission" date="2018-02" db="EMBL/GenBank/DDBJ databases">
        <title>Genome sequence of Desulfocucumis palustris strain NAW-5.</title>
        <authorList>
            <person name="Watanabe M."/>
            <person name="Kojima H."/>
            <person name="Fukui M."/>
        </authorList>
    </citation>
    <scope>NUCLEOTIDE SEQUENCE [LARGE SCALE GENOMIC DNA]</scope>
    <source>
        <strain evidence="4">NAW-5</strain>
    </source>
</reference>
<dbReference type="InterPro" id="IPR004291">
    <property type="entry name" value="Transposase_IS66_central"/>
</dbReference>
<proteinExistence type="predicted"/>
<evidence type="ECO:0000313" key="3">
    <source>
        <dbReference type="EMBL" id="GBF32341.1"/>
    </source>
</evidence>
<sequence>MSGLTPEEKYAKRLELERPVLGAFWCWLNSIHVLQSSALGKAVTYAKNQKQFMENYLLDGRCSLSNNIAENSIRPFTLGRKNWLFADTPKGASASAAVYSIVETAKANGLNVYTYLNYLFLYMPNTDHRNDPEALEELMPWSPLVQAECKK</sequence>
<dbReference type="EMBL" id="BFAV01000026">
    <property type="protein sequence ID" value="GBF32341.1"/>
    <property type="molecule type" value="Genomic_DNA"/>
</dbReference>
<dbReference type="PANTHER" id="PTHR33678">
    <property type="entry name" value="BLL1576 PROTEIN"/>
    <property type="match status" value="1"/>
</dbReference>
<comment type="caution">
    <text evidence="3">The sequence shown here is derived from an EMBL/GenBank/DDBJ whole genome shotgun (WGS) entry which is preliminary data.</text>
</comment>
<feature type="domain" description="Transposase IS66 C-terminal" evidence="2">
    <location>
        <begin position="100"/>
        <end position="141"/>
    </location>
</feature>
<dbReference type="InterPro" id="IPR052344">
    <property type="entry name" value="Transposase-related"/>
</dbReference>
<evidence type="ECO:0000313" key="4">
    <source>
        <dbReference type="Proteomes" id="UP000239549"/>
    </source>
</evidence>
<name>A0A2L2XEU7_9FIRM</name>
<dbReference type="InterPro" id="IPR039552">
    <property type="entry name" value="IS66_C"/>
</dbReference>
<gene>
    <name evidence="3" type="ORF">DCCM_0535</name>
</gene>